<keyword evidence="12 17" id="KW-0028">Amino-acid biosynthesis</keyword>
<feature type="binding site" evidence="17">
    <location>
        <position position="327"/>
    </location>
    <ligand>
        <name>Mg(2+)</name>
        <dbReference type="ChEBI" id="CHEBI:18420"/>
    </ligand>
</feature>
<dbReference type="Proteomes" id="UP000651482">
    <property type="component" value="Unassembled WGS sequence"/>
</dbReference>
<dbReference type="InterPro" id="IPR023016">
    <property type="entry name" value="HisA/PriA"/>
</dbReference>
<evidence type="ECO:0000256" key="8">
    <source>
        <dbReference type="ARBA" id="ARBA00007731"/>
    </source>
</evidence>
<name>A0A926HTE4_9FIRM</name>
<feature type="domain" description="Phosphoribosyl-AMP cyclohydrolase" evidence="20">
    <location>
        <begin position="276"/>
        <end position="349"/>
    </location>
</feature>
<dbReference type="EC" id="5.3.1.16" evidence="16"/>
<dbReference type="Pfam" id="PF01502">
    <property type="entry name" value="PRA-CH"/>
    <property type="match status" value="1"/>
</dbReference>
<feature type="binding site" evidence="17">
    <location>
        <position position="325"/>
    </location>
    <ligand>
        <name>Mg(2+)</name>
        <dbReference type="ChEBI" id="CHEBI:18420"/>
    </ligand>
</feature>
<dbReference type="FunFam" id="3.10.20.810:FF:000001">
    <property type="entry name" value="Histidine biosynthesis bifunctional protein HisIE"/>
    <property type="match status" value="1"/>
</dbReference>
<dbReference type="InterPro" id="IPR011060">
    <property type="entry name" value="RibuloseP-bd_barrel"/>
</dbReference>
<evidence type="ECO:0000256" key="19">
    <source>
        <dbReference type="RuleBase" id="RU003658"/>
    </source>
</evidence>
<comment type="catalytic activity">
    <reaction evidence="1 17">
        <text>1-(5-phospho-beta-D-ribosyl)-5'-AMP + H2O = 1-(5-phospho-beta-D-ribosyl)-5-[(5-phospho-beta-D-ribosylamino)methylideneamino]imidazole-4-carboxamide</text>
        <dbReference type="Rhea" id="RHEA:20049"/>
        <dbReference type="ChEBI" id="CHEBI:15377"/>
        <dbReference type="ChEBI" id="CHEBI:58435"/>
        <dbReference type="ChEBI" id="CHEBI:59457"/>
        <dbReference type="EC" id="3.5.4.19"/>
    </reaction>
</comment>
<comment type="pathway">
    <text evidence="6 17">Amino-acid biosynthesis; L-histidine biosynthesis; L-histidine from 5-phospho-alpha-D-ribose 1-diphosphate: step 3/9.</text>
</comment>
<comment type="catalytic activity">
    <reaction evidence="2 16 19">
        <text>1-(5-phospho-beta-D-ribosyl)-5-[(5-phospho-beta-D-ribosylamino)methylideneamino]imidazole-4-carboxamide = 5-[(5-phospho-1-deoxy-D-ribulos-1-ylimino)methylamino]-1-(5-phospho-beta-D-ribosyl)imidazole-4-carboxamide</text>
        <dbReference type="Rhea" id="RHEA:15469"/>
        <dbReference type="ChEBI" id="CHEBI:58435"/>
        <dbReference type="ChEBI" id="CHEBI:58525"/>
        <dbReference type="EC" id="5.3.1.16"/>
    </reaction>
</comment>
<dbReference type="AlphaFoldDB" id="A0A926HTE4"/>
<dbReference type="GO" id="GO:0000162">
    <property type="term" value="P:L-tryptophan biosynthetic process"/>
    <property type="evidence" value="ECO:0007669"/>
    <property type="project" value="TreeGrafter"/>
</dbReference>
<dbReference type="GO" id="GO:0000105">
    <property type="term" value="P:L-histidine biosynthetic process"/>
    <property type="evidence" value="ECO:0007669"/>
    <property type="project" value="UniProtKB-UniRule"/>
</dbReference>
<comment type="subunit">
    <text evidence="17">Homodimer.</text>
</comment>
<evidence type="ECO:0000256" key="18">
    <source>
        <dbReference type="RuleBase" id="RU003657"/>
    </source>
</evidence>
<comment type="similarity">
    <text evidence="10 16 18">Belongs to the HisA/HisF family.</text>
</comment>
<comment type="similarity">
    <text evidence="17">Belongs to the PRA-CH family.</text>
</comment>
<comment type="cofactor">
    <cofactor evidence="17">
        <name>Zn(2+)</name>
        <dbReference type="ChEBI" id="CHEBI:29105"/>
    </cofactor>
    <text evidence="17">Binds 1 zinc ion per subunit.</text>
</comment>
<evidence type="ECO:0000259" key="20">
    <source>
        <dbReference type="Pfam" id="PF01502"/>
    </source>
</evidence>
<dbReference type="GO" id="GO:0005737">
    <property type="term" value="C:cytoplasm"/>
    <property type="evidence" value="ECO:0007669"/>
    <property type="project" value="UniProtKB-SubCell"/>
</dbReference>
<dbReference type="FunFam" id="3.20.20.70:FF:000009">
    <property type="entry name" value="1-(5-phosphoribosyl)-5-[(5-phosphoribosylamino)methylideneamino] imidazole-4-carboxamide isomerase"/>
    <property type="match status" value="1"/>
</dbReference>
<evidence type="ECO:0000256" key="2">
    <source>
        <dbReference type="ARBA" id="ARBA00000901"/>
    </source>
</evidence>
<evidence type="ECO:0000256" key="15">
    <source>
        <dbReference type="ARBA" id="ARBA00023235"/>
    </source>
</evidence>
<dbReference type="HAMAP" id="MF_01021">
    <property type="entry name" value="HisI"/>
    <property type="match status" value="1"/>
</dbReference>
<feature type="binding site" evidence="17">
    <location>
        <position position="324"/>
    </location>
    <ligand>
        <name>Zn(2+)</name>
        <dbReference type="ChEBI" id="CHEBI:29105"/>
        <note>ligand shared between dimeric partners</note>
    </ligand>
</feature>
<comment type="caution">
    <text evidence="21">The sequence shown here is derived from an EMBL/GenBank/DDBJ whole genome shotgun (WGS) entry which is preliminary data.</text>
</comment>
<protein>
    <recommendedName>
        <fullName evidence="16 17">Multifunctional fusion protein</fullName>
    </recommendedName>
    <domain>
        <recommendedName>
            <fullName evidence="16">1-(5-phosphoribosyl)-5-[(5-phosphoribosylamino)methylideneamino] imidazole-4-carboxamide isomerase</fullName>
            <ecNumber evidence="16">5.3.1.16</ecNumber>
        </recommendedName>
        <alternativeName>
            <fullName evidence="16">Phosphoribosylformimino-5-aminoimidazole carboxamide ribotide isomerase</fullName>
        </alternativeName>
    </domain>
    <domain>
        <recommendedName>
            <fullName evidence="17">Phosphoribosyl-AMP cyclohydrolase</fullName>
            <shortName evidence="17">PRA-CH</shortName>
            <ecNumber evidence="17">3.5.4.19</ecNumber>
        </recommendedName>
    </domain>
</protein>
<dbReference type="InterPro" id="IPR013785">
    <property type="entry name" value="Aldolase_TIM"/>
</dbReference>
<feature type="active site" description="Proton acceptor" evidence="16">
    <location>
        <position position="8"/>
    </location>
</feature>
<sequence>MIILPAIDLKDGACVRLIQGEYDTAHKVAEDPVATAKGFEHDGAVWMHVVDLDGAKAKKPVNQEVILNIVRNTGLQVEVGGGIRDMETVDFYLKNGVARVILGSAALNSPDFVREAVQKYGEQVAVSIDARNGKVAADGWTETTEVDYLDMAAEMEKAGVQNIIFTDIARDGTMNGPNLDMLDRLNYAFSFHIIASGGVSSLKDIINLTNLNLYGAICGKALYSGALDLKSAITVAGLVEESAARRQKMPTLERFFQKSGLIPAIVQEEGTNEVLMLAYMNRESLKLTIETGRTWFYSRSRHELWNKGATSGHYQDVVSITADCDNDTLLVKVRQTGPACHTGAHSCFFREIQKRTL</sequence>
<comment type="subcellular location">
    <subcellularLocation>
        <location evidence="4 17 19">Cytoplasm</location>
    </subcellularLocation>
</comment>
<evidence type="ECO:0000256" key="12">
    <source>
        <dbReference type="ARBA" id="ARBA00022605"/>
    </source>
</evidence>
<dbReference type="EMBL" id="JACRSN010000016">
    <property type="protein sequence ID" value="MBC8534396.1"/>
    <property type="molecule type" value="Genomic_DNA"/>
</dbReference>
<dbReference type="PANTHER" id="PTHR43090">
    <property type="entry name" value="1-(5-PHOSPHORIBOSYL)-5-[(5-PHOSPHORIBOSYLAMINO)METHYLIDENEAMINO] IMIDAZOLE-4-CARBOXAMIDE ISOMERASE"/>
    <property type="match status" value="1"/>
</dbReference>
<dbReference type="Pfam" id="PF00977">
    <property type="entry name" value="His_biosynth"/>
    <property type="match status" value="1"/>
</dbReference>
<dbReference type="InterPro" id="IPR044524">
    <property type="entry name" value="Isoase_HisA-like"/>
</dbReference>
<dbReference type="InterPro" id="IPR006063">
    <property type="entry name" value="HisA_bact_arch"/>
</dbReference>
<dbReference type="GO" id="GO:0003949">
    <property type="term" value="F:1-(5-phosphoribosyl)-5-[(5-phosphoribosylamino)methylideneamino]imidazole-4-carboxamide isomerase activity"/>
    <property type="evidence" value="ECO:0007669"/>
    <property type="project" value="UniProtKB-UniRule"/>
</dbReference>
<evidence type="ECO:0000256" key="7">
    <source>
        <dbReference type="ARBA" id="ARBA00005204"/>
    </source>
</evidence>
<evidence type="ECO:0000256" key="4">
    <source>
        <dbReference type="ARBA" id="ARBA00004496"/>
    </source>
</evidence>
<dbReference type="Gene3D" id="3.10.20.810">
    <property type="entry name" value="Phosphoribosyl-AMP cyclohydrolase"/>
    <property type="match status" value="1"/>
</dbReference>
<feature type="binding site" evidence="17">
    <location>
        <position position="340"/>
    </location>
    <ligand>
        <name>Zn(2+)</name>
        <dbReference type="ChEBI" id="CHEBI:29105"/>
        <note>ligand shared between dimeric partners</note>
    </ligand>
</feature>
<comment type="pathway">
    <text evidence="5 16 19">Amino-acid biosynthesis; L-histidine biosynthesis; L-histidine from 5-phospho-alpha-D-ribose 1-diphosphate: step 4/9.</text>
</comment>
<evidence type="ECO:0000256" key="3">
    <source>
        <dbReference type="ARBA" id="ARBA00001460"/>
    </source>
</evidence>
<dbReference type="RefSeq" id="WP_346726135.1">
    <property type="nucleotide sequence ID" value="NZ_JACRSN010000016.1"/>
</dbReference>
<keyword evidence="11 17" id="KW-0963">Cytoplasm</keyword>
<dbReference type="CDD" id="cd04732">
    <property type="entry name" value="HisA"/>
    <property type="match status" value="1"/>
</dbReference>
<accession>A0A926HTE4</accession>
<dbReference type="PANTHER" id="PTHR43090:SF2">
    <property type="entry name" value="1-(5-PHOSPHORIBOSYL)-5-[(5-PHOSPHORIBOSYLAMINO)METHYLIDENEAMINO] IMIDAZOLE-4-CARBOXAMIDE ISOMERASE"/>
    <property type="match status" value="1"/>
</dbReference>
<keyword evidence="22" id="KW-1185">Reference proteome</keyword>
<dbReference type="InterPro" id="IPR038019">
    <property type="entry name" value="PRib_AMP_CycHydrolase_sf"/>
</dbReference>
<evidence type="ECO:0000256" key="10">
    <source>
        <dbReference type="ARBA" id="ARBA00009667"/>
    </source>
</evidence>
<dbReference type="InterPro" id="IPR002496">
    <property type="entry name" value="PRib_AMP_CycHydrolase_dom"/>
</dbReference>
<dbReference type="GO" id="GO:0004636">
    <property type="term" value="F:phosphoribosyl-ATP diphosphatase activity"/>
    <property type="evidence" value="ECO:0007669"/>
    <property type="project" value="UniProtKB-EC"/>
</dbReference>
<comment type="cofactor">
    <cofactor evidence="17">
        <name>Mg(2+)</name>
        <dbReference type="ChEBI" id="CHEBI:18420"/>
    </cofactor>
    <text evidence="17">Binds 1 Mg(2+) ion per subunit.</text>
</comment>
<gene>
    <name evidence="16 21" type="primary">hisA</name>
    <name evidence="17" type="synonym">hisI</name>
    <name evidence="21" type="ORF">IAG03_10430</name>
</gene>
<evidence type="ECO:0000313" key="22">
    <source>
        <dbReference type="Proteomes" id="UP000651482"/>
    </source>
</evidence>
<proteinExistence type="inferred from homology"/>
<feature type="binding site" evidence="17">
    <location>
        <position position="323"/>
    </location>
    <ligand>
        <name>Mg(2+)</name>
        <dbReference type="ChEBI" id="CHEBI:18420"/>
    </ligand>
</feature>
<feature type="active site" description="Proton donor" evidence="16">
    <location>
        <position position="129"/>
    </location>
</feature>
<evidence type="ECO:0000256" key="9">
    <source>
        <dbReference type="ARBA" id="ARBA00008299"/>
    </source>
</evidence>
<dbReference type="InterPro" id="IPR006062">
    <property type="entry name" value="His_biosynth"/>
</dbReference>
<evidence type="ECO:0000256" key="13">
    <source>
        <dbReference type="ARBA" id="ARBA00022801"/>
    </source>
</evidence>
<evidence type="ECO:0000256" key="17">
    <source>
        <dbReference type="HAMAP-Rule" id="MF_01021"/>
    </source>
</evidence>
<dbReference type="NCBIfam" id="NF000768">
    <property type="entry name" value="PRK00051.1"/>
    <property type="match status" value="1"/>
</dbReference>
<keyword evidence="17" id="KW-0460">Magnesium</keyword>
<comment type="similarity">
    <text evidence="8">In the C-terminal section; belongs to the PRA-PH family.</text>
</comment>
<evidence type="ECO:0000256" key="6">
    <source>
        <dbReference type="ARBA" id="ARBA00005169"/>
    </source>
</evidence>
<keyword evidence="13 17" id="KW-0378">Hydrolase</keyword>
<comment type="function">
    <text evidence="17">Catalyzes the hydrolysis of the adenine ring of phosphoribosyl-AMP.</text>
</comment>
<dbReference type="EC" id="3.5.4.19" evidence="17"/>
<keyword evidence="14 17" id="KW-0368">Histidine biosynthesis</keyword>
<keyword evidence="17" id="KW-0862">Zinc</keyword>
<reference evidence="21" key="1">
    <citation type="submission" date="2020-08" db="EMBL/GenBank/DDBJ databases">
        <title>Genome public.</title>
        <authorList>
            <person name="Liu C."/>
            <person name="Sun Q."/>
        </authorList>
    </citation>
    <scope>NUCLEOTIDE SEQUENCE</scope>
    <source>
        <strain evidence="21">NSJ-40</strain>
    </source>
</reference>
<dbReference type="Gene3D" id="3.20.20.70">
    <property type="entry name" value="Aldolase class I"/>
    <property type="match status" value="1"/>
</dbReference>
<evidence type="ECO:0000256" key="1">
    <source>
        <dbReference type="ARBA" id="ARBA00000024"/>
    </source>
</evidence>
<comment type="similarity">
    <text evidence="9">In the N-terminal section; belongs to the PRA-CH family.</text>
</comment>
<dbReference type="GO" id="GO:0004635">
    <property type="term" value="F:phosphoribosyl-AMP cyclohydrolase activity"/>
    <property type="evidence" value="ECO:0007669"/>
    <property type="project" value="UniProtKB-UniRule"/>
</dbReference>
<dbReference type="GO" id="GO:0008270">
    <property type="term" value="F:zinc ion binding"/>
    <property type="evidence" value="ECO:0007669"/>
    <property type="project" value="UniProtKB-UniRule"/>
</dbReference>
<evidence type="ECO:0000256" key="11">
    <source>
        <dbReference type="ARBA" id="ARBA00022490"/>
    </source>
</evidence>
<comment type="pathway">
    <text evidence="7">Amino-acid biosynthesis; L-histidine biosynthesis; L-histidine from 5-phospho-alpha-D-ribose 1-diphosphate: step 2/9.</text>
</comment>
<evidence type="ECO:0000256" key="14">
    <source>
        <dbReference type="ARBA" id="ARBA00023102"/>
    </source>
</evidence>
<dbReference type="SUPFAM" id="SSF141734">
    <property type="entry name" value="HisI-like"/>
    <property type="match status" value="1"/>
</dbReference>
<feature type="binding site" evidence="17">
    <location>
        <position position="347"/>
    </location>
    <ligand>
        <name>Zn(2+)</name>
        <dbReference type="ChEBI" id="CHEBI:29105"/>
        <note>ligand shared between dimeric partners</note>
    </ligand>
</feature>
<evidence type="ECO:0000313" key="21">
    <source>
        <dbReference type="EMBL" id="MBC8534396.1"/>
    </source>
</evidence>
<keyword evidence="15 16" id="KW-0413">Isomerase</keyword>
<dbReference type="GO" id="GO:0000287">
    <property type="term" value="F:magnesium ion binding"/>
    <property type="evidence" value="ECO:0007669"/>
    <property type="project" value="UniProtKB-UniRule"/>
</dbReference>
<comment type="catalytic activity">
    <reaction evidence="3">
        <text>1-(5-phospho-beta-D-ribosyl)-ATP + H2O = 1-(5-phospho-beta-D-ribosyl)-5'-AMP + diphosphate + H(+)</text>
        <dbReference type="Rhea" id="RHEA:22828"/>
        <dbReference type="ChEBI" id="CHEBI:15377"/>
        <dbReference type="ChEBI" id="CHEBI:15378"/>
        <dbReference type="ChEBI" id="CHEBI:33019"/>
        <dbReference type="ChEBI" id="CHEBI:59457"/>
        <dbReference type="ChEBI" id="CHEBI:73183"/>
        <dbReference type="EC" id="3.6.1.31"/>
    </reaction>
</comment>
<dbReference type="SUPFAM" id="SSF51366">
    <property type="entry name" value="Ribulose-phoshate binding barrel"/>
    <property type="match status" value="1"/>
</dbReference>
<keyword evidence="17" id="KW-0479">Metal-binding</keyword>
<evidence type="ECO:0000256" key="5">
    <source>
        <dbReference type="ARBA" id="ARBA00005133"/>
    </source>
</evidence>
<dbReference type="HAMAP" id="MF_01014">
    <property type="entry name" value="HisA"/>
    <property type="match status" value="1"/>
</dbReference>
<dbReference type="NCBIfam" id="TIGR00007">
    <property type="entry name" value="1-(5-phosphoribosyl)-5-[(5-phosphoribosylamino)methylideneamino]imidazole-4-carboxamide isomerase"/>
    <property type="match status" value="1"/>
</dbReference>
<dbReference type="InterPro" id="IPR026660">
    <property type="entry name" value="PRA-CH"/>
</dbReference>
<organism evidence="21 22">
    <name type="scientific">Yeguia hominis</name>
    <dbReference type="NCBI Taxonomy" id="2763662"/>
    <lineage>
        <taxon>Bacteria</taxon>
        <taxon>Bacillati</taxon>
        <taxon>Bacillota</taxon>
        <taxon>Clostridia</taxon>
        <taxon>Eubacteriales</taxon>
        <taxon>Yeguiaceae</taxon>
        <taxon>Yeguia</taxon>
    </lineage>
</organism>
<evidence type="ECO:0000256" key="16">
    <source>
        <dbReference type="HAMAP-Rule" id="MF_01014"/>
    </source>
</evidence>